<name>A0ABR3GQJ5_9PEZI</name>
<protein>
    <submittedName>
        <fullName evidence="2">Uncharacterized protein</fullName>
    </submittedName>
</protein>
<gene>
    <name evidence="2" type="ORF">Q9L58_002889</name>
</gene>
<dbReference type="Proteomes" id="UP001447188">
    <property type="component" value="Unassembled WGS sequence"/>
</dbReference>
<evidence type="ECO:0000313" key="2">
    <source>
        <dbReference type="EMBL" id="KAL0638108.1"/>
    </source>
</evidence>
<proteinExistence type="predicted"/>
<reference evidence="2 3" key="1">
    <citation type="submission" date="2024-02" db="EMBL/GenBank/DDBJ databases">
        <title>Discinaceae phylogenomics.</title>
        <authorList>
            <person name="Dirks A.C."/>
            <person name="James T.Y."/>
        </authorList>
    </citation>
    <scope>NUCLEOTIDE SEQUENCE [LARGE SCALE GENOMIC DNA]</scope>
    <source>
        <strain evidence="2 3">ACD0624</strain>
    </source>
</reference>
<feature type="compositionally biased region" description="Basic and acidic residues" evidence="1">
    <location>
        <begin position="277"/>
        <end position="292"/>
    </location>
</feature>
<evidence type="ECO:0000256" key="1">
    <source>
        <dbReference type="SAM" id="MobiDB-lite"/>
    </source>
</evidence>
<feature type="region of interest" description="Disordered" evidence="1">
    <location>
        <begin position="108"/>
        <end position="131"/>
    </location>
</feature>
<keyword evidence="3" id="KW-1185">Reference proteome</keyword>
<comment type="caution">
    <text evidence="2">The sequence shown here is derived from an EMBL/GenBank/DDBJ whole genome shotgun (WGS) entry which is preliminary data.</text>
</comment>
<feature type="compositionally biased region" description="Polar residues" evidence="1">
    <location>
        <begin position="115"/>
        <end position="126"/>
    </location>
</feature>
<accession>A0ABR3GQJ5</accession>
<dbReference type="EMBL" id="JBBBZM010000026">
    <property type="protein sequence ID" value="KAL0638108.1"/>
    <property type="molecule type" value="Genomic_DNA"/>
</dbReference>
<sequence>MVNKALLEDLEMATRRIDIQKEDKTCEIGGGSKGIITPRALGLQQLSSLSISSSLPAGGDYFSLSQEHHHRQGLYQTLAVYQPQDISLNDNVFTLKPLLPQMQSRFVRRPAPSDPSKQTPSPTTSVVRDVGVAAETSPQVIKRLYPVIRPVPADTVTLAPRNQQSICETMPPPPRPAAPNSANNTRQSHHVRGRHFSSLSNMLSTEPTAPGLSAVSQKPVEDITRYLGISVATDSNPARDHKPPYPSILPIPILCPIGIHTVQIPNTQTQDQPQDQTQDHNHPQTPDAKHPQQIDLSSIKQARLLGCPQYWVQRAGKQWKQDMEIPGAERARFEAERLEWMERVRSRRVIEAVHGRGEGESQAGG</sequence>
<organism evidence="2 3">
    <name type="scientific">Discina gigas</name>
    <dbReference type="NCBI Taxonomy" id="1032678"/>
    <lineage>
        <taxon>Eukaryota</taxon>
        <taxon>Fungi</taxon>
        <taxon>Dikarya</taxon>
        <taxon>Ascomycota</taxon>
        <taxon>Pezizomycotina</taxon>
        <taxon>Pezizomycetes</taxon>
        <taxon>Pezizales</taxon>
        <taxon>Discinaceae</taxon>
        <taxon>Discina</taxon>
    </lineage>
</organism>
<feature type="compositionally biased region" description="Low complexity" evidence="1">
    <location>
        <begin position="267"/>
        <end position="276"/>
    </location>
</feature>
<evidence type="ECO:0000313" key="3">
    <source>
        <dbReference type="Proteomes" id="UP001447188"/>
    </source>
</evidence>
<feature type="region of interest" description="Disordered" evidence="1">
    <location>
        <begin position="267"/>
        <end position="293"/>
    </location>
</feature>
<feature type="region of interest" description="Disordered" evidence="1">
    <location>
        <begin position="170"/>
        <end position="193"/>
    </location>
</feature>